<keyword evidence="4" id="KW-1185">Reference proteome</keyword>
<dbReference type="InterPro" id="IPR032013">
    <property type="entry name" value="DUF4795"/>
</dbReference>
<feature type="region of interest" description="Disordered" evidence="1">
    <location>
        <begin position="134"/>
        <end position="205"/>
    </location>
</feature>
<accession>A0AAV1Q5G8</accession>
<reference evidence="3 4" key="1">
    <citation type="submission" date="2024-01" db="EMBL/GenBank/DDBJ databases">
        <authorList>
            <person name="Alioto T."/>
            <person name="Alioto T."/>
            <person name="Gomez Garrido J."/>
        </authorList>
    </citation>
    <scope>NUCLEOTIDE SEQUENCE [LARGE SCALE GENOMIC DNA]</scope>
</reference>
<evidence type="ECO:0000313" key="3">
    <source>
        <dbReference type="EMBL" id="CAK6979476.1"/>
    </source>
</evidence>
<comment type="caution">
    <text evidence="3">The sequence shown here is derived from an EMBL/GenBank/DDBJ whole genome shotgun (WGS) entry which is preliminary data.</text>
</comment>
<sequence length="865" mass="93869">MSEQSISLYELLNLSIGAPNTGAVNFSALHELLHAVLGQLGLRETKVQWTGGAAPGPGCTEYQEPQLQGSVAGQESRTQRGITGQEQEETPGVELLDWAPFTGTTGDDEERLRYRVQSCEDGVSKVMKLVKQLHTQRGRLKHEEVQEQRHHLQKEGKEQQHQQEGGKEQRHPQEGKEQQHQQEGRKEQRHDPQEETFGGETDSAVEKFSRRMNALEETVRSLSDAVQKYPDAEELNQCITWDTMQSALLSEREHLQQELVNSGVVDASTPFSSSFTAVTPDPCNPSEPSSPNAALTSDPRHPSEPSSPNAAHAAFGAAPAAPAGPATPAGPAAPAPGAPAAPAGPAAPAAPAGPGAAPAGPGAAPAGPAAPAAPAGPAPHQAADTPPAVPAPPQQTPPKAGQTAGGAAPTRKGSGSQRYPETVEALRNIGKLKERHGKLEARLAALEEGKADQSQLEKLRELITNKGSRDVYNTLADQLNQQRALIDSLMGDREKNVELVNDVQKSILHLQAECEKLHDTTRCLHEDNRQKQSHIEELYKTTEELEVKKADKQMVETEIKADKSALDSKVSRLQFDSVTEQINSMFHELLNKVTGQEQDWHKVIDRLSTEMECKLNRIELDSVKKQLENRWKNIHEKLQAQGAPEHEDAAGIRKQLVDRFHCLSCDRPVVKHTPGPHLVTLPSTPGFPSHKSIRPFTVYALEQFRQHYRSERLSEVTDYGPLAVARSCGGSHTVTSASHRRSGLQYMKHHGMPEGDGVVQSEEVDIIGLDGHIYKGRLNAPSIRNTETKLPTIPTKDGVCKTKDRAKNSPTKPNVSPEAGHGAKSAQCSRSPSSSSGRDWPVSALGCTSQSSVNAEPPDNEPLDL</sequence>
<feature type="compositionally biased region" description="Polar residues" evidence="1">
    <location>
        <begin position="286"/>
        <end position="295"/>
    </location>
</feature>
<dbReference type="PANTHER" id="PTHR47080:SF2">
    <property type="entry name" value="GLUTAMINE-RICH PROTEIN 2"/>
    <property type="match status" value="1"/>
</dbReference>
<feature type="region of interest" description="Disordered" evidence="1">
    <location>
        <begin position="71"/>
        <end position="90"/>
    </location>
</feature>
<dbReference type="Pfam" id="PF16043">
    <property type="entry name" value="DUF4795"/>
    <property type="match status" value="1"/>
</dbReference>
<feature type="compositionally biased region" description="Basic and acidic residues" evidence="1">
    <location>
        <begin position="798"/>
        <end position="807"/>
    </location>
</feature>
<feature type="domain" description="DUF4795" evidence="2">
    <location>
        <begin position="494"/>
        <end position="695"/>
    </location>
</feature>
<name>A0AAV1Q5G8_SCOSC</name>
<dbReference type="PANTHER" id="PTHR47080">
    <property type="entry name" value="CHROMOSOME 16 OPEN READING FRAME 96"/>
    <property type="match status" value="1"/>
</dbReference>
<dbReference type="AlphaFoldDB" id="A0AAV1Q5G8"/>
<feature type="compositionally biased region" description="Low complexity" evidence="1">
    <location>
        <begin position="310"/>
        <end position="330"/>
    </location>
</feature>
<organism evidence="3 4">
    <name type="scientific">Scomber scombrus</name>
    <name type="common">Atlantic mackerel</name>
    <name type="synonym">Scomber vernalis</name>
    <dbReference type="NCBI Taxonomy" id="13677"/>
    <lineage>
        <taxon>Eukaryota</taxon>
        <taxon>Metazoa</taxon>
        <taxon>Chordata</taxon>
        <taxon>Craniata</taxon>
        <taxon>Vertebrata</taxon>
        <taxon>Euteleostomi</taxon>
        <taxon>Actinopterygii</taxon>
        <taxon>Neopterygii</taxon>
        <taxon>Teleostei</taxon>
        <taxon>Neoteleostei</taxon>
        <taxon>Acanthomorphata</taxon>
        <taxon>Pelagiaria</taxon>
        <taxon>Scombriformes</taxon>
        <taxon>Scombridae</taxon>
        <taxon>Scomber</taxon>
    </lineage>
</organism>
<feature type="compositionally biased region" description="Basic and acidic residues" evidence="1">
    <location>
        <begin position="141"/>
        <end position="193"/>
    </location>
</feature>
<protein>
    <submittedName>
        <fullName evidence="3">Glutamine-rich protein 2 isoform X3</fullName>
    </submittedName>
</protein>
<feature type="region of interest" description="Disordered" evidence="1">
    <location>
        <begin position="266"/>
        <end position="421"/>
    </location>
</feature>
<evidence type="ECO:0000256" key="1">
    <source>
        <dbReference type="SAM" id="MobiDB-lite"/>
    </source>
</evidence>
<feature type="region of interest" description="Disordered" evidence="1">
    <location>
        <begin position="785"/>
        <end position="865"/>
    </location>
</feature>
<dbReference type="EMBL" id="CAWUFR010000586">
    <property type="protein sequence ID" value="CAK6979476.1"/>
    <property type="molecule type" value="Genomic_DNA"/>
</dbReference>
<feature type="compositionally biased region" description="Polar residues" evidence="1">
    <location>
        <begin position="71"/>
        <end position="85"/>
    </location>
</feature>
<gene>
    <name evidence="3" type="ORF">FSCOSCO3_A007443</name>
</gene>
<evidence type="ECO:0000313" key="4">
    <source>
        <dbReference type="Proteomes" id="UP001314229"/>
    </source>
</evidence>
<dbReference type="Proteomes" id="UP001314229">
    <property type="component" value="Unassembled WGS sequence"/>
</dbReference>
<proteinExistence type="predicted"/>
<feature type="compositionally biased region" description="Pro residues" evidence="1">
    <location>
        <begin position="387"/>
        <end position="396"/>
    </location>
</feature>
<feature type="compositionally biased region" description="Low complexity" evidence="1">
    <location>
        <begin position="340"/>
        <end position="386"/>
    </location>
</feature>
<evidence type="ECO:0000259" key="2">
    <source>
        <dbReference type="Pfam" id="PF16043"/>
    </source>
</evidence>
<feature type="compositionally biased region" description="Low complexity" evidence="1">
    <location>
        <begin position="825"/>
        <end position="836"/>
    </location>
</feature>